<feature type="region of interest" description="Disordered" evidence="1">
    <location>
        <begin position="1"/>
        <end position="23"/>
    </location>
</feature>
<sequence length="249" mass="26569">MLILLPPSETKSPRTRGRATDPATLSFPELAGARRTVQAALAEVSGRPDAADLLGVPPSLVEDLRRNTELAGSPATPVGEFYTGVLYDALDLPTLTGPARRRANAWLVVVSAAFGALRMTDRVGAYRLAMDVDLPGVGRLGPWWRPHLDAPLTAAAGTGPVVDCRSSTYATAWRPTGAVARRWVQVVVPGASHWAKHTRGLVARHLCEHGSSARTPRALAEELSSAFEVELTPPVREGQPWQLATTPPA</sequence>
<dbReference type="GO" id="GO:0033194">
    <property type="term" value="P:response to hydroperoxide"/>
    <property type="evidence" value="ECO:0007669"/>
    <property type="project" value="TreeGrafter"/>
</dbReference>
<dbReference type="AlphaFoldDB" id="A0A1G6HZE9"/>
<accession>A0A1G6HZE9</accession>
<evidence type="ECO:0008006" key="4">
    <source>
        <dbReference type="Google" id="ProtNLM"/>
    </source>
</evidence>
<dbReference type="Pfam" id="PF03883">
    <property type="entry name" value="H2O2_YaaD"/>
    <property type="match status" value="1"/>
</dbReference>
<proteinExistence type="predicted"/>
<dbReference type="Proteomes" id="UP000199086">
    <property type="component" value="Unassembled WGS sequence"/>
</dbReference>
<dbReference type="GO" id="GO:0005829">
    <property type="term" value="C:cytosol"/>
    <property type="evidence" value="ECO:0007669"/>
    <property type="project" value="TreeGrafter"/>
</dbReference>
<gene>
    <name evidence="2" type="ORF">GA0111570_11371</name>
</gene>
<reference evidence="2 3" key="1">
    <citation type="submission" date="2016-06" db="EMBL/GenBank/DDBJ databases">
        <authorList>
            <person name="Olsen C.W."/>
            <person name="Carey S."/>
            <person name="Hinshaw L."/>
            <person name="Karasin A.I."/>
        </authorList>
    </citation>
    <scope>NUCLEOTIDE SEQUENCE [LARGE SCALE GENOMIC DNA]</scope>
    <source>
        <strain evidence="2 3">LZ-22</strain>
    </source>
</reference>
<protein>
    <recommendedName>
        <fullName evidence="4">Peroxide stress protein YaaA</fullName>
    </recommendedName>
</protein>
<dbReference type="STRING" id="1577474.GA0111570_11371"/>
<evidence type="ECO:0000256" key="1">
    <source>
        <dbReference type="SAM" id="MobiDB-lite"/>
    </source>
</evidence>
<dbReference type="RefSeq" id="WP_092613388.1">
    <property type="nucleotide sequence ID" value="NZ_FMYF01000013.1"/>
</dbReference>
<dbReference type="EMBL" id="FMYF01000013">
    <property type="protein sequence ID" value="SDB99523.1"/>
    <property type="molecule type" value="Genomic_DNA"/>
</dbReference>
<name>A0A1G6HZE9_9ACTN</name>
<dbReference type="PANTHER" id="PTHR30283:SF4">
    <property type="entry name" value="PEROXIDE STRESS RESISTANCE PROTEIN YAAA"/>
    <property type="match status" value="1"/>
</dbReference>
<dbReference type="PANTHER" id="PTHR30283">
    <property type="entry name" value="PEROXIDE STRESS RESPONSE PROTEIN YAAA"/>
    <property type="match status" value="1"/>
</dbReference>
<keyword evidence="3" id="KW-1185">Reference proteome</keyword>
<evidence type="ECO:0000313" key="2">
    <source>
        <dbReference type="EMBL" id="SDB99523.1"/>
    </source>
</evidence>
<dbReference type="OrthoDB" id="3210767at2"/>
<organism evidence="2 3">
    <name type="scientific">Raineyella antarctica</name>
    <dbReference type="NCBI Taxonomy" id="1577474"/>
    <lineage>
        <taxon>Bacteria</taxon>
        <taxon>Bacillati</taxon>
        <taxon>Actinomycetota</taxon>
        <taxon>Actinomycetes</taxon>
        <taxon>Propionibacteriales</taxon>
        <taxon>Propionibacteriaceae</taxon>
        <taxon>Raineyella</taxon>
    </lineage>
</organism>
<dbReference type="InterPro" id="IPR005583">
    <property type="entry name" value="YaaA"/>
</dbReference>
<evidence type="ECO:0000313" key="3">
    <source>
        <dbReference type="Proteomes" id="UP000199086"/>
    </source>
</evidence>